<keyword evidence="2" id="KW-1185">Reference proteome</keyword>
<dbReference type="Proteomes" id="UP000481153">
    <property type="component" value="Unassembled WGS sequence"/>
</dbReference>
<gene>
    <name evidence="1" type="ORF">Ae201684_016015</name>
</gene>
<sequence>MPLRTVSRRDITSNTFGIRRDMTLQYAIPDRDMIDYIIRMPASLYYGQGLRSFLVDFLASNETTRNQTKPWQLCQHGQIVAIDVSDLCVWVEATAQESSYTVWAVASVLETPESCWAKFLFRTLLTIYALYVLWARYYCHYVILLSNLRQVGISPQYTRYKIVVGDPAYAILSDPVVSVGMVVDTLWGVPYIAVALIQVTQFQDVWLYISGCVWGMH</sequence>
<dbReference type="VEuPathDB" id="FungiDB:AeMF1_001648"/>
<reference evidence="1 2" key="1">
    <citation type="submission" date="2019-07" db="EMBL/GenBank/DDBJ databases">
        <title>Genomics analysis of Aphanomyces spp. identifies a new class of oomycete effector associated with host adaptation.</title>
        <authorList>
            <person name="Gaulin E."/>
        </authorList>
    </citation>
    <scope>NUCLEOTIDE SEQUENCE [LARGE SCALE GENOMIC DNA]</scope>
    <source>
        <strain evidence="1 2">ATCC 201684</strain>
    </source>
</reference>
<dbReference type="AlphaFoldDB" id="A0A6G0WDI5"/>
<dbReference type="EMBL" id="VJMJ01000239">
    <property type="protein sequence ID" value="KAF0725539.1"/>
    <property type="molecule type" value="Genomic_DNA"/>
</dbReference>
<evidence type="ECO:0000313" key="1">
    <source>
        <dbReference type="EMBL" id="KAF0725539.1"/>
    </source>
</evidence>
<organism evidence="1 2">
    <name type="scientific">Aphanomyces euteiches</name>
    <dbReference type="NCBI Taxonomy" id="100861"/>
    <lineage>
        <taxon>Eukaryota</taxon>
        <taxon>Sar</taxon>
        <taxon>Stramenopiles</taxon>
        <taxon>Oomycota</taxon>
        <taxon>Saprolegniomycetes</taxon>
        <taxon>Saprolegniales</taxon>
        <taxon>Verrucalvaceae</taxon>
        <taxon>Aphanomyces</taxon>
    </lineage>
</organism>
<comment type="caution">
    <text evidence="1">The sequence shown here is derived from an EMBL/GenBank/DDBJ whole genome shotgun (WGS) entry which is preliminary data.</text>
</comment>
<proteinExistence type="predicted"/>
<protein>
    <submittedName>
        <fullName evidence="1">Uncharacterized protein</fullName>
    </submittedName>
</protein>
<accession>A0A6G0WDI5</accession>
<evidence type="ECO:0000313" key="2">
    <source>
        <dbReference type="Proteomes" id="UP000481153"/>
    </source>
</evidence>
<name>A0A6G0WDI5_9STRA</name>